<evidence type="ECO:0000313" key="2">
    <source>
        <dbReference type="EMBL" id="CAF3720716.1"/>
    </source>
</evidence>
<reference evidence="1" key="1">
    <citation type="submission" date="2021-02" db="EMBL/GenBank/DDBJ databases">
        <authorList>
            <person name="Nowell W R."/>
        </authorList>
    </citation>
    <scope>NUCLEOTIDE SEQUENCE</scope>
</reference>
<dbReference type="EMBL" id="CAJOBA010004693">
    <property type="protein sequence ID" value="CAF3720716.1"/>
    <property type="molecule type" value="Genomic_DNA"/>
</dbReference>
<dbReference type="Proteomes" id="UP000682733">
    <property type="component" value="Unassembled WGS sequence"/>
</dbReference>
<proteinExistence type="predicted"/>
<protein>
    <submittedName>
        <fullName evidence="1">Uncharacterized protein</fullName>
    </submittedName>
</protein>
<organism evidence="1 3">
    <name type="scientific">Didymodactylos carnosus</name>
    <dbReference type="NCBI Taxonomy" id="1234261"/>
    <lineage>
        <taxon>Eukaryota</taxon>
        <taxon>Metazoa</taxon>
        <taxon>Spiralia</taxon>
        <taxon>Gnathifera</taxon>
        <taxon>Rotifera</taxon>
        <taxon>Eurotatoria</taxon>
        <taxon>Bdelloidea</taxon>
        <taxon>Philodinida</taxon>
        <taxon>Philodinidae</taxon>
        <taxon>Didymodactylos</taxon>
    </lineage>
</organism>
<name>A0A8S2DIG3_9BILA</name>
<dbReference type="Proteomes" id="UP000677228">
    <property type="component" value="Unassembled WGS sequence"/>
</dbReference>
<dbReference type="EMBL" id="CAJNOK010004689">
    <property type="protein sequence ID" value="CAF0946129.1"/>
    <property type="molecule type" value="Genomic_DNA"/>
</dbReference>
<comment type="caution">
    <text evidence="1">The sequence shown here is derived from an EMBL/GenBank/DDBJ whole genome shotgun (WGS) entry which is preliminary data.</text>
</comment>
<gene>
    <name evidence="1" type="ORF">OVA965_LOCUS11901</name>
    <name evidence="2" type="ORF">TMI583_LOCUS11903</name>
</gene>
<feature type="non-terminal residue" evidence="1">
    <location>
        <position position="31"/>
    </location>
</feature>
<accession>A0A8S2DIG3</accession>
<dbReference type="AlphaFoldDB" id="A0A8S2DIG3"/>
<sequence>MDSRLASSDTLETPMDSYAVLSALSDGGFGF</sequence>
<evidence type="ECO:0000313" key="1">
    <source>
        <dbReference type="EMBL" id="CAF0946129.1"/>
    </source>
</evidence>
<evidence type="ECO:0000313" key="3">
    <source>
        <dbReference type="Proteomes" id="UP000677228"/>
    </source>
</evidence>